<dbReference type="PANTHER" id="PTHR34535">
    <property type="entry name" value="HYDROGENASE MATURATION FACTOR HYPA"/>
    <property type="match status" value="1"/>
</dbReference>
<organism evidence="6 9">
    <name type="scientific">Haemophilus parainfluenzae</name>
    <dbReference type="NCBI Taxonomy" id="729"/>
    <lineage>
        <taxon>Bacteria</taxon>
        <taxon>Pseudomonadati</taxon>
        <taxon>Pseudomonadota</taxon>
        <taxon>Gammaproteobacteria</taxon>
        <taxon>Pasteurellales</taxon>
        <taxon>Pasteurellaceae</taxon>
        <taxon>Haemophilus</taxon>
    </lineage>
</organism>
<dbReference type="GO" id="GO:0016151">
    <property type="term" value="F:nickel cation binding"/>
    <property type="evidence" value="ECO:0007669"/>
    <property type="project" value="UniProtKB-UniRule"/>
</dbReference>
<feature type="binding site" evidence="5">
    <location>
        <position position="2"/>
    </location>
    <ligand>
        <name>Ni(2+)</name>
        <dbReference type="ChEBI" id="CHEBI:49786"/>
    </ligand>
</feature>
<comment type="similarity">
    <text evidence="1 5">Belongs to the HypA/HybF family.</text>
</comment>
<feature type="binding site" evidence="5">
    <location>
        <position position="92"/>
    </location>
    <ligand>
        <name>Zn(2+)</name>
        <dbReference type="ChEBI" id="CHEBI:29105"/>
    </ligand>
</feature>
<dbReference type="HAMAP" id="MF_00213">
    <property type="entry name" value="HypA_HybF"/>
    <property type="match status" value="1"/>
</dbReference>
<name>A0A369YV62_HAEPA</name>
<dbReference type="PIRSF" id="PIRSF004761">
    <property type="entry name" value="Hydrgn_mat_HypA"/>
    <property type="match status" value="1"/>
</dbReference>
<dbReference type="PANTHER" id="PTHR34535:SF3">
    <property type="entry name" value="HYDROGENASE MATURATION FACTOR HYPA"/>
    <property type="match status" value="1"/>
</dbReference>
<dbReference type="GO" id="GO:0051604">
    <property type="term" value="P:protein maturation"/>
    <property type="evidence" value="ECO:0007669"/>
    <property type="project" value="InterPro"/>
</dbReference>
<dbReference type="InterPro" id="IPR000688">
    <property type="entry name" value="HypA/HybF"/>
</dbReference>
<evidence type="ECO:0000256" key="3">
    <source>
        <dbReference type="ARBA" id="ARBA00022723"/>
    </source>
</evidence>
<keyword evidence="2 5" id="KW-0533">Nickel</keyword>
<dbReference type="InterPro" id="IPR020538">
    <property type="entry name" value="Hydgase_Ni_incorp_HypA/HybF_CS"/>
</dbReference>
<protein>
    <recommendedName>
        <fullName evidence="5">Hydrogenase maturation factor HypA</fullName>
    </recommendedName>
</protein>
<keyword evidence="3 5" id="KW-0479">Metal-binding</keyword>
<dbReference type="FunFam" id="3.30.2320.80:FF:000001">
    <property type="entry name" value="Hydrogenase maturation factor HypA"/>
    <property type="match status" value="1"/>
</dbReference>
<reference evidence="6 9" key="2">
    <citation type="submission" date="2020-10" db="EMBL/GenBank/DDBJ databases">
        <title>Genomic diversity and antimicrobial resistance of Haemophilus colonising the airways of young children with cystic fibrosis.</title>
        <authorList>
            <person name="Watts S.C."/>
            <person name="Judd L.M."/>
            <person name="Carzino R."/>
            <person name="Ranganathan S."/>
            <person name="Holt K.E."/>
        </authorList>
    </citation>
    <scope>NUCLEOTIDE SEQUENCE [LARGE SCALE GENOMIC DNA]</scope>
    <source>
        <strain evidence="6 9">M1C137_2</strain>
    </source>
</reference>
<evidence type="ECO:0000313" key="8">
    <source>
        <dbReference type="Proteomes" id="UP000253823"/>
    </source>
</evidence>
<dbReference type="NCBIfam" id="NF009046">
    <property type="entry name" value="PRK12380.1"/>
    <property type="match status" value="1"/>
</dbReference>
<reference evidence="7 8" key="1">
    <citation type="submission" date="2018-05" db="EMBL/GenBank/DDBJ databases">
        <title>Draft Genome Sequences for a Diverse set of 7 Haemophilus Species.</title>
        <authorList>
            <person name="Nichols M."/>
            <person name="Topaz N."/>
            <person name="Wang X."/>
            <person name="Wang X."/>
            <person name="Boxrud D."/>
        </authorList>
    </citation>
    <scope>NUCLEOTIDE SEQUENCE [LARGE SCALE GENOMIC DNA]</scope>
    <source>
        <strain evidence="7 8">C2006002596</strain>
    </source>
</reference>
<evidence type="ECO:0000313" key="7">
    <source>
        <dbReference type="EMBL" id="RDE83476.1"/>
    </source>
</evidence>
<evidence type="ECO:0000313" key="6">
    <source>
        <dbReference type="EMBL" id="QOR16735.1"/>
    </source>
</evidence>
<dbReference type="PROSITE" id="PS01249">
    <property type="entry name" value="HYPA"/>
    <property type="match status" value="1"/>
</dbReference>
<dbReference type="Pfam" id="PF01155">
    <property type="entry name" value="HypA"/>
    <property type="match status" value="1"/>
</dbReference>
<evidence type="ECO:0000256" key="2">
    <source>
        <dbReference type="ARBA" id="ARBA00022596"/>
    </source>
</evidence>
<dbReference type="Proteomes" id="UP000253823">
    <property type="component" value="Unassembled WGS sequence"/>
</dbReference>
<accession>A0A369YV62</accession>
<dbReference type="GO" id="GO:0016530">
    <property type="term" value="F:metallochaperone activity"/>
    <property type="evidence" value="ECO:0007669"/>
    <property type="project" value="UniProtKB-ARBA"/>
</dbReference>
<dbReference type="RefSeq" id="WP_005697604.1">
    <property type="nucleotide sequence ID" value="NZ_CP031477.1"/>
</dbReference>
<gene>
    <name evidence="5 6" type="primary">hypA</name>
    <name evidence="7" type="ORF">DPV95_07965</name>
    <name evidence="6" type="ORF">INP94_07550</name>
</gene>
<dbReference type="NCBIfam" id="TIGR00100">
    <property type="entry name" value="hypA"/>
    <property type="match status" value="1"/>
</dbReference>
<dbReference type="AlphaFoldDB" id="A0A369YV62"/>
<keyword evidence="4 5" id="KW-0862">Zinc</keyword>
<dbReference type="EMBL" id="CP063120">
    <property type="protein sequence ID" value="QOR16735.1"/>
    <property type="molecule type" value="Genomic_DNA"/>
</dbReference>
<evidence type="ECO:0000256" key="1">
    <source>
        <dbReference type="ARBA" id="ARBA00010748"/>
    </source>
</evidence>
<evidence type="ECO:0000256" key="5">
    <source>
        <dbReference type="HAMAP-Rule" id="MF_00213"/>
    </source>
</evidence>
<dbReference type="GO" id="GO:0008270">
    <property type="term" value="F:zinc ion binding"/>
    <property type="evidence" value="ECO:0007669"/>
    <property type="project" value="UniProtKB-UniRule"/>
</dbReference>
<feature type="binding site" evidence="5">
    <location>
        <position position="76"/>
    </location>
    <ligand>
        <name>Zn(2+)</name>
        <dbReference type="ChEBI" id="CHEBI:29105"/>
    </ligand>
</feature>
<dbReference type="EMBL" id="QEPT01000006">
    <property type="protein sequence ID" value="RDE83476.1"/>
    <property type="molecule type" value="Genomic_DNA"/>
</dbReference>
<proteinExistence type="inferred from homology"/>
<dbReference type="Gene3D" id="3.30.2320.80">
    <property type="match status" value="1"/>
</dbReference>
<dbReference type="Proteomes" id="UP000595009">
    <property type="component" value="Chromosome"/>
</dbReference>
<sequence length="113" mass="13249">MHEMSLCQNIMEIIDQQKKKHEIHEVTDIWLEIGALSCVEQSAVEFCFEIMRKDTVAENCQLHFIHLPAIAWCWQCQKEVEIEAYQDCCPHCHSACLQRRSGTEFRVKEIAVK</sequence>
<comment type="function">
    <text evidence="5">Involved in the maturation of [NiFe] hydrogenases. Required for nickel insertion into the metal center of the hydrogenase.</text>
</comment>
<feature type="binding site" evidence="5">
    <location>
        <position position="73"/>
    </location>
    <ligand>
        <name>Zn(2+)</name>
        <dbReference type="ChEBI" id="CHEBI:29105"/>
    </ligand>
</feature>
<feature type="binding site" evidence="5">
    <location>
        <position position="89"/>
    </location>
    <ligand>
        <name>Zn(2+)</name>
        <dbReference type="ChEBI" id="CHEBI:29105"/>
    </ligand>
</feature>
<evidence type="ECO:0000256" key="4">
    <source>
        <dbReference type="ARBA" id="ARBA00022833"/>
    </source>
</evidence>
<evidence type="ECO:0000313" key="9">
    <source>
        <dbReference type="Proteomes" id="UP000595009"/>
    </source>
</evidence>